<dbReference type="InterPro" id="IPR012340">
    <property type="entry name" value="NA-bd_OB-fold"/>
</dbReference>
<sequence>MAPRANPSGARAGVLRRVLQRVTATNEDLEDDELRQSSVDAGAVTIADSALRTRVNLQGRIEVLTLNPKGTNRWLEAELSDGTGTVHLIWMGRRRIPGLRAGRRLSVEGLISADDGRRVIYNPRYQLLAE</sequence>
<protein>
    <recommendedName>
        <fullName evidence="3">OB domain-containing protein</fullName>
    </recommendedName>
</protein>
<keyword evidence="2" id="KW-1185">Reference proteome</keyword>
<evidence type="ECO:0000313" key="1">
    <source>
        <dbReference type="EMBL" id="AXE38930.1"/>
    </source>
</evidence>
<dbReference type="Gene3D" id="2.40.50.140">
    <property type="entry name" value="Nucleic acid-binding proteins"/>
    <property type="match status" value="1"/>
</dbReference>
<dbReference type="EMBL" id="CP025198">
    <property type="protein sequence ID" value="AXE38930.1"/>
    <property type="molecule type" value="Genomic_DNA"/>
</dbReference>
<name>A0A344UUI2_9ACTN</name>
<dbReference type="Proteomes" id="UP000251995">
    <property type="component" value="Chromosome"/>
</dbReference>
<dbReference type="PIRSF" id="PIRSF006910">
    <property type="entry name" value="NA_bind_Rv2694c_prd"/>
    <property type="match status" value="1"/>
</dbReference>
<dbReference type="OrthoDB" id="3268233at2"/>
<dbReference type="CDD" id="cd04488">
    <property type="entry name" value="RecG_wedge_OBF"/>
    <property type="match status" value="1"/>
</dbReference>
<proteinExistence type="predicted"/>
<gene>
    <name evidence="1" type="ORF">JS278_01771</name>
</gene>
<organism evidence="1 2">
    <name type="scientific">Acidipropionibacterium virtanenii</name>
    <dbReference type="NCBI Taxonomy" id="2057246"/>
    <lineage>
        <taxon>Bacteria</taxon>
        <taxon>Bacillati</taxon>
        <taxon>Actinomycetota</taxon>
        <taxon>Actinomycetes</taxon>
        <taxon>Propionibacteriales</taxon>
        <taxon>Propionibacteriaceae</taxon>
        <taxon>Acidipropionibacterium</taxon>
    </lineage>
</organism>
<dbReference type="AlphaFoldDB" id="A0A344UUI2"/>
<evidence type="ECO:0000313" key="2">
    <source>
        <dbReference type="Proteomes" id="UP000251995"/>
    </source>
</evidence>
<dbReference type="RefSeq" id="WP_114044865.1">
    <property type="nucleotide sequence ID" value="NZ_CP025198.1"/>
</dbReference>
<accession>A0A344UUI2</accession>
<reference evidence="1 2" key="1">
    <citation type="submission" date="2017-12" db="EMBL/GenBank/DDBJ databases">
        <title>The whole genome sequence of the Acidipropionibacterium virtanenii sp. nov. type strain JS278.</title>
        <authorList>
            <person name="Laine P."/>
            <person name="Deptula P."/>
            <person name="Varmanen P."/>
            <person name="Auvinen P."/>
        </authorList>
    </citation>
    <scope>NUCLEOTIDE SEQUENCE [LARGE SCALE GENOMIC DNA]</scope>
    <source>
        <strain evidence="1 2">JS278</strain>
    </source>
</reference>
<dbReference type="KEGG" id="acij:JS278_01771"/>
<evidence type="ECO:0008006" key="3">
    <source>
        <dbReference type="Google" id="ProtNLM"/>
    </source>
</evidence>
<dbReference type="InterPro" id="IPR016499">
    <property type="entry name" value="NucleicA-bd_Rv2694c_prd"/>
</dbReference>